<feature type="region of interest" description="Disordered" evidence="1">
    <location>
        <begin position="1"/>
        <end position="45"/>
    </location>
</feature>
<dbReference type="EMBL" id="MH182526">
    <property type="protein sequence ID" value="AWA44831.1"/>
    <property type="molecule type" value="Genomic_DNA"/>
</dbReference>
<organism evidence="2">
    <name type="scientific">Saccharum spontaneum</name>
    <name type="common">Wild sugarcane</name>
    <dbReference type="NCBI Taxonomy" id="62335"/>
    <lineage>
        <taxon>Eukaryota</taxon>
        <taxon>Viridiplantae</taxon>
        <taxon>Streptophyta</taxon>
        <taxon>Embryophyta</taxon>
        <taxon>Tracheophyta</taxon>
        <taxon>Spermatophyta</taxon>
        <taxon>Magnoliopsida</taxon>
        <taxon>Liliopsida</taxon>
        <taxon>Poales</taxon>
        <taxon>Poaceae</taxon>
        <taxon>PACMAD clade</taxon>
        <taxon>Panicoideae</taxon>
        <taxon>Andropogonodae</taxon>
        <taxon>Andropogoneae</taxon>
        <taxon>Saccharinae</taxon>
        <taxon>Saccharum</taxon>
        <taxon>Saccharum officinarum species complex</taxon>
    </lineage>
</organism>
<proteinExistence type="predicted"/>
<feature type="compositionally biased region" description="Basic and acidic residues" evidence="1">
    <location>
        <begin position="31"/>
        <end position="45"/>
    </location>
</feature>
<name>A0A678TAI1_SACSP</name>
<evidence type="ECO:0000256" key="1">
    <source>
        <dbReference type="SAM" id="MobiDB-lite"/>
    </source>
</evidence>
<gene>
    <name evidence="2" type="ORF">SS86M13_000008</name>
</gene>
<reference evidence="2" key="1">
    <citation type="submission" date="2018-04" db="EMBL/GenBank/DDBJ databases">
        <title>Comparative Analysis of Homologous Sequences of Saccharum officinarum and Saccharum spontaneum Reveals Independent Polyploidization Events.</title>
        <authorList>
            <person name="Sharma A."/>
            <person name="Song J."/>
            <person name="Lin Q."/>
            <person name="Singh R."/>
            <person name="Ramos N."/>
            <person name="Wang K."/>
            <person name="Zhang J."/>
            <person name="Ming R."/>
            <person name="Yu Q."/>
        </authorList>
    </citation>
    <scope>NUCLEOTIDE SEQUENCE</scope>
</reference>
<evidence type="ECO:0000313" key="2">
    <source>
        <dbReference type="EMBL" id="AWA44831.1"/>
    </source>
</evidence>
<sequence>MGLGHHRCTDSGRSLLTPGLTGALPKGVRGSQEHTESTRREDHRRELLGGRWIHSSVGDPWPGSRLIQSHPGKRFGVVARFSWQ</sequence>
<accession>A0A678TAI1</accession>
<protein>
    <submittedName>
        <fullName evidence="2">Uncharacterized protein</fullName>
    </submittedName>
</protein>
<dbReference type="AlphaFoldDB" id="A0A678TAI1"/>